<evidence type="ECO:0000256" key="6">
    <source>
        <dbReference type="SAM" id="SignalP"/>
    </source>
</evidence>
<keyword evidence="2 8" id="KW-0689">Ribosomal protein</keyword>
<feature type="chain" id="PRO_5006879169" description="Large ribosomal subunit protein bL9m" evidence="6">
    <location>
        <begin position="21"/>
        <end position="305"/>
    </location>
</feature>
<evidence type="ECO:0000256" key="3">
    <source>
        <dbReference type="ARBA" id="ARBA00023274"/>
    </source>
</evidence>
<protein>
    <recommendedName>
        <fullName evidence="4">Large ribosomal subunit protein bL9m</fullName>
    </recommendedName>
    <alternativeName>
        <fullName evidence="5">39S ribosomal protein L9, mitochondrial</fullName>
    </alternativeName>
</protein>
<dbReference type="Proteomes" id="UP000055024">
    <property type="component" value="Unassembled WGS sequence"/>
</dbReference>
<comment type="similarity">
    <text evidence="1">Belongs to the bacterial ribosomal protein bL9 family.</text>
</comment>
<evidence type="ECO:0000256" key="5">
    <source>
        <dbReference type="ARBA" id="ARBA00035381"/>
    </source>
</evidence>
<comment type="caution">
    <text evidence="8">The sequence shown here is derived from an EMBL/GenBank/DDBJ whole genome shotgun (WGS) entry which is preliminary data.</text>
</comment>
<evidence type="ECO:0000313" key="9">
    <source>
        <dbReference type="Proteomes" id="UP000055024"/>
    </source>
</evidence>
<evidence type="ECO:0000256" key="4">
    <source>
        <dbReference type="ARBA" id="ARBA00035194"/>
    </source>
</evidence>
<sequence length="305" mass="35809">MFSFCFILLLSIFNIDRASLKDNFFFYLFRYFKMHILLRLFDQMSTNFRPFVRRTWIFQHAHYLPVTVAGREQRSPDEKELFQHYEIVEEDGNGSRPDVAVILTQDVEGYGKAGEVITVASEILHNELLPLKLVVYPTKFNRHLYNITDEQMNMRSQKKLSFELRTSKELHSTLIIVNMSLDNEWTMEKWHLRVSMRLQGFMVPDDCIILPLNPIVGPNLDLEAKLFRFYVVVNKHIVVPMVGRIQQVSNKMAKKLIMPGLDPHVANEEELKVCEIVPEEIYNSEVELSLTDEEIFEFMQSRIGN</sequence>
<organism evidence="8 9">
    <name type="scientific">Trichinella zimbabwensis</name>
    <dbReference type="NCBI Taxonomy" id="268475"/>
    <lineage>
        <taxon>Eukaryota</taxon>
        <taxon>Metazoa</taxon>
        <taxon>Ecdysozoa</taxon>
        <taxon>Nematoda</taxon>
        <taxon>Enoplea</taxon>
        <taxon>Dorylaimia</taxon>
        <taxon>Trichinellida</taxon>
        <taxon>Trichinellidae</taxon>
        <taxon>Trichinella</taxon>
    </lineage>
</organism>
<dbReference type="OrthoDB" id="5555409at2759"/>
<dbReference type="EMBL" id="JYDP01000066">
    <property type="protein sequence ID" value="KRZ09936.1"/>
    <property type="molecule type" value="Genomic_DNA"/>
</dbReference>
<evidence type="ECO:0000313" key="8">
    <source>
        <dbReference type="EMBL" id="KRZ09936.1"/>
    </source>
</evidence>
<dbReference type="Pfam" id="PF01281">
    <property type="entry name" value="Ribosomal_L9_N"/>
    <property type="match status" value="1"/>
</dbReference>
<proteinExistence type="inferred from homology"/>
<reference evidence="8 9" key="1">
    <citation type="submission" date="2015-01" db="EMBL/GenBank/DDBJ databases">
        <title>Evolution of Trichinella species and genotypes.</title>
        <authorList>
            <person name="Korhonen P.K."/>
            <person name="Edoardo P."/>
            <person name="Giuseppe L.R."/>
            <person name="Gasser R.B."/>
        </authorList>
    </citation>
    <scope>NUCLEOTIDE SEQUENCE [LARGE SCALE GENOMIC DNA]</scope>
    <source>
        <strain evidence="8">ISS1029</strain>
    </source>
</reference>
<dbReference type="GO" id="GO:0006412">
    <property type="term" value="P:translation"/>
    <property type="evidence" value="ECO:0007669"/>
    <property type="project" value="InterPro"/>
</dbReference>
<keyword evidence="3" id="KW-0687">Ribonucleoprotein</keyword>
<dbReference type="Gene3D" id="3.40.5.10">
    <property type="entry name" value="Ribosomal protein L9, N-terminal domain"/>
    <property type="match status" value="1"/>
</dbReference>
<evidence type="ECO:0000256" key="2">
    <source>
        <dbReference type="ARBA" id="ARBA00022980"/>
    </source>
</evidence>
<dbReference type="STRING" id="268475.A0A0V1HI34"/>
<keyword evidence="6" id="KW-0732">Signal</keyword>
<keyword evidence="9" id="KW-1185">Reference proteome</keyword>
<evidence type="ECO:0000259" key="7">
    <source>
        <dbReference type="Pfam" id="PF01281"/>
    </source>
</evidence>
<dbReference type="InterPro" id="IPR009027">
    <property type="entry name" value="Ribosomal_bL9/RNase_H1_N"/>
</dbReference>
<dbReference type="GO" id="GO:0005840">
    <property type="term" value="C:ribosome"/>
    <property type="evidence" value="ECO:0007669"/>
    <property type="project" value="UniProtKB-KW"/>
</dbReference>
<dbReference type="GO" id="GO:0003735">
    <property type="term" value="F:structural constituent of ribosome"/>
    <property type="evidence" value="ECO:0007669"/>
    <property type="project" value="InterPro"/>
</dbReference>
<feature type="domain" description="Ribosomal protein L9" evidence="7">
    <location>
        <begin position="100"/>
        <end position="142"/>
    </location>
</feature>
<accession>A0A0V1HI34</accession>
<evidence type="ECO:0000256" key="1">
    <source>
        <dbReference type="ARBA" id="ARBA00010605"/>
    </source>
</evidence>
<dbReference type="SUPFAM" id="SSF55658">
    <property type="entry name" value="L9 N-domain-like"/>
    <property type="match status" value="1"/>
</dbReference>
<dbReference type="InterPro" id="IPR000244">
    <property type="entry name" value="Ribosomal_bL9"/>
</dbReference>
<dbReference type="InterPro" id="IPR020070">
    <property type="entry name" value="Ribosomal_bL9_N"/>
</dbReference>
<name>A0A0V1HI34_9BILA</name>
<gene>
    <name evidence="8" type="primary">mRpL9</name>
    <name evidence="8" type="ORF">T11_1295</name>
</gene>
<dbReference type="GO" id="GO:1990904">
    <property type="term" value="C:ribonucleoprotein complex"/>
    <property type="evidence" value="ECO:0007669"/>
    <property type="project" value="UniProtKB-KW"/>
</dbReference>
<dbReference type="InterPro" id="IPR036935">
    <property type="entry name" value="Ribosomal_bL9_N_sf"/>
</dbReference>
<dbReference type="AlphaFoldDB" id="A0A0V1HI34"/>
<feature type="signal peptide" evidence="6">
    <location>
        <begin position="1"/>
        <end position="20"/>
    </location>
</feature>
<dbReference type="PANTHER" id="PTHR21368">
    <property type="entry name" value="50S RIBOSOMAL PROTEIN L9"/>
    <property type="match status" value="1"/>
</dbReference>